<comment type="similarity">
    <text evidence="6">Belongs to the protease inhibitor I19 family.</text>
</comment>
<comment type="caution">
    <text evidence="9">The sequence shown here is derived from an EMBL/GenBank/DDBJ whole genome shotgun (WGS) entry which is preliminary data.</text>
</comment>
<evidence type="ECO:0000313" key="9">
    <source>
        <dbReference type="EMBL" id="KAK9501272.1"/>
    </source>
</evidence>
<accession>A0AAW1CS99</accession>
<reference evidence="9 10" key="1">
    <citation type="submission" date="2022-12" db="EMBL/GenBank/DDBJ databases">
        <title>Chromosome-level genome assembly of true bugs.</title>
        <authorList>
            <person name="Ma L."/>
            <person name="Li H."/>
        </authorList>
    </citation>
    <scope>NUCLEOTIDE SEQUENCE [LARGE SCALE GENOMIC DNA]</scope>
    <source>
        <strain evidence="9">Lab_2022b</strain>
    </source>
</reference>
<feature type="signal peptide" evidence="7">
    <location>
        <begin position="1"/>
        <end position="22"/>
    </location>
</feature>
<evidence type="ECO:0000256" key="1">
    <source>
        <dbReference type="ARBA" id="ARBA00004613"/>
    </source>
</evidence>
<dbReference type="GO" id="GO:0005576">
    <property type="term" value="C:extracellular region"/>
    <property type="evidence" value="ECO:0007669"/>
    <property type="project" value="UniProtKB-SubCell"/>
</dbReference>
<comment type="subcellular location">
    <subcellularLocation>
        <location evidence="1">Secreted</location>
    </subcellularLocation>
</comment>
<protein>
    <recommendedName>
        <fullName evidence="8">Pacifastin domain-containing protein</fullName>
    </recommendedName>
</protein>
<feature type="chain" id="PRO_5043777275" description="Pacifastin domain-containing protein" evidence="7">
    <location>
        <begin position="23"/>
        <end position="135"/>
    </location>
</feature>
<keyword evidence="3" id="KW-0646">Protease inhibitor</keyword>
<dbReference type="Proteomes" id="UP001461498">
    <property type="component" value="Unassembled WGS sequence"/>
</dbReference>
<feature type="domain" description="Pacifastin" evidence="8">
    <location>
        <begin position="33"/>
        <end position="69"/>
    </location>
</feature>
<keyword evidence="5" id="KW-1015">Disulfide bond</keyword>
<evidence type="ECO:0000256" key="6">
    <source>
        <dbReference type="ARBA" id="ARBA00029459"/>
    </source>
</evidence>
<evidence type="ECO:0000256" key="3">
    <source>
        <dbReference type="ARBA" id="ARBA00022690"/>
    </source>
</evidence>
<evidence type="ECO:0000256" key="2">
    <source>
        <dbReference type="ARBA" id="ARBA00022525"/>
    </source>
</evidence>
<keyword evidence="4" id="KW-0722">Serine protease inhibitor</keyword>
<evidence type="ECO:0000259" key="8">
    <source>
        <dbReference type="Pfam" id="PF05375"/>
    </source>
</evidence>
<dbReference type="InterPro" id="IPR008037">
    <property type="entry name" value="Pacifastin_dom"/>
</dbReference>
<dbReference type="AlphaFoldDB" id="A0AAW1CS99"/>
<gene>
    <name evidence="9" type="ORF">O3M35_012014</name>
</gene>
<evidence type="ECO:0000256" key="4">
    <source>
        <dbReference type="ARBA" id="ARBA00022900"/>
    </source>
</evidence>
<evidence type="ECO:0000256" key="7">
    <source>
        <dbReference type="SAM" id="SignalP"/>
    </source>
</evidence>
<keyword evidence="10" id="KW-1185">Reference proteome</keyword>
<evidence type="ECO:0000313" key="10">
    <source>
        <dbReference type="Proteomes" id="UP001461498"/>
    </source>
</evidence>
<evidence type="ECO:0000256" key="5">
    <source>
        <dbReference type="ARBA" id="ARBA00023157"/>
    </source>
</evidence>
<keyword evidence="7" id="KW-0732">Signal</keyword>
<dbReference type="InterPro" id="IPR036201">
    <property type="entry name" value="Pacifastin_dom_sf"/>
</dbReference>
<sequence>MVYKKIILSSLVLLIFIATISQSVIVSSKNGPCTPGELVWVECNLCTCNAKGIPNPVCANMWCQPTPALKEAKLKELLLQKEKQRQLEVTTVNEDQIQIVNNDTNTVEPNQEVNDEIETKELNQEIKNEMEAKIE</sequence>
<dbReference type="SUPFAM" id="SSF57283">
    <property type="entry name" value="PMP inhibitors"/>
    <property type="match status" value="1"/>
</dbReference>
<dbReference type="EMBL" id="JAPXFL010000009">
    <property type="protein sequence ID" value="KAK9501272.1"/>
    <property type="molecule type" value="Genomic_DNA"/>
</dbReference>
<name>A0AAW1CS99_9HEMI</name>
<keyword evidence="2" id="KW-0964">Secreted</keyword>
<proteinExistence type="inferred from homology"/>
<dbReference type="Pfam" id="PF05375">
    <property type="entry name" value="Pacifastin_I"/>
    <property type="match status" value="1"/>
</dbReference>
<organism evidence="9 10">
    <name type="scientific">Rhynocoris fuscipes</name>
    <dbReference type="NCBI Taxonomy" id="488301"/>
    <lineage>
        <taxon>Eukaryota</taxon>
        <taxon>Metazoa</taxon>
        <taxon>Ecdysozoa</taxon>
        <taxon>Arthropoda</taxon>
        <taxon>Hexapoda</taxon>
        <taxon>Insecta</taxon>
        <taxon>Pterygota</taxon>
        <taxon>Neoptera</taxon>
        <taxon>Paraneoptera</taxon>
        <taxon>Hemiptera</taxon>
        <taxon>Heteroptera</taxon>
        <taxon>Panheteroptera</taxon>
        <taxon>Cimicomorpha</taxon>
        <taxon>Reduviidae</taxon>
        <taxon>Harpactorinae</taxon>
        <taxon>Harpactorini</taxon>
        <taxon>Rhynocoris</taxon>
    </lineage>
</organism>
<dbReference type="GO" id="GO:0004867">
    <property type="term" value="F:serine-type endopeptidase inhibitor activity"/>
    <property type="evidence" value="ECO:0007669"/>
    <property type="project" value="UniProtKB-KW"/>
</dbReference>